<reference evidence="2" key="1">
    <citation type="submission" date="2023-10" db="EMBL/GenBank/DDBJ databases">
        <authorList>
            <person name="Domelevo Entfellner J.-B."/>
        </authorList>
    </citation>
    <scope>NUCLEOTIDE SEQUENCE</scope>
</reference>
<dbReference type="EMBL" id="OY731400">
    <property type="protein sequence ID" value="CAJ1935686.1"/>
    <property type="molecule type" value="Genomic_DNA"/>
</dbReference>
<dbReference type="AlphaFoldDB" id="A0AA86S6Y3"/>
<name>A0AA86S6Y3_9FABA</name>
<accession>A0AA86S6Y3</accession>
<dbReference type="InterPro" id="IPR052609">
    <property type="entry name" value="Ribosome_Biogenesis_Reg"/>
</dbReference>
<evidence type="ECO:0000259" key="1">
    <source>
        <dbReference type="Pfam" id="PF10441"/>
    </source>
</evidence>
<organism evidence="2 3">
    <name type="scientific">Sphenostylis stenocarpa</name>
    <dbReference type="NCBI Taxonomy" id="92480"/>
    <lineage>
        <taxon>Eukaryota</taxon>
        <taxon>Viridiplantae</taxon>
        <taxon>Streptophyta</taxon>
        <taxon>Embryophyta</taxon>
        <taxon>Tracheophyta</taxon>
        <taxon>Spermatophyta</taxon>
        <taxon>Magnoliopsida</taxon>
        <taxon>eudicotyledons</taxon>
        <taxon>Gunneridae</taxon>
        <taxon>Pentapetalae</taxon>
        <taxon>rosids</taxon>
        <taxon>fabids</taxon>
        <taxon>Fabales</taxon>
        <taxon>Fabaceae</taxon>
        <taxon>Papilionoideae</taxon>
        <taxon>50 kb inversion clade</taxon>
        <taxon>NPAAA clade</taxon>
        <taxon>indigoferoid/millettioid clade</taxon>
        <taxon>Phaseoleae</taxon>
        <taxon>Sphenostylis</taxon>
    </lineage>
</organism>
<dbReference type="GO" id="GO:0042254">
    <property type="term" value="P:ribosome biogenesis"/>
    <property type="evidence" value="ECO:0007669"/>
    <property type="project" value="TreeGrafter"/>
</dbReference>
<dbReference type="Pfam" id="PF10441">
    <property type="entry name" value="Urb2"/>
    <property type="match status" value="1"/>
</dbReference>
<evidence type="ECO:0000313" key="3">
    <source>
        <dbReference type="Proteomes" id="UP001189624"/>
    </source>
</evidence>
<sequence length="828" mass="92391">MQSSPNTIVSGNSFPVLWLSKSLSVVVGIKVAFSAENVILYQSIMFSLIDYTSHILFSIGKYQLVHAFSIDKEAEMPCEAISNHLISHEENHLLSSSQDSPKLLALKCLTFMAQNVKEHIQTWLVSIHNTPGNVNVGFGLTYENIIKLSSSICCFGRVLWGLTSSTSETDANDREEKEMLMWKSEHTSELNSCIASLAQLSDVFVNKFLVESNQLSESSHNTQCSEEPAIKLSLSSTDNLSPIFSFKDNSSAGTQNECKAAATCFTLSAVDNVSKSVDDLGRALIAKGEDSIARVLAQMDSFEPQGLNKPLLRSLVKGDHPEIAFLLRHLLIAFSSLLRLNLQKNDCVLHSSFIPSFIKISQILFLEFAELVVVPQQSALLLLDGAHSYLRELAGYFSFTDPASSRKVYAELIQIHMRAIGKTIFLQRKREALNFQGRQSSNKQLHNGSVEAYSCTELHCFALDEFKTRLRKSFKAYIERPSQLHLLSTVQVIERSLVGVQEGCTVIYDLKTSKDGGEILSVVAGGIDCFRMILEFVSGRKSLKMIKKHSQGLVSAVFNIVVHLQSLRTFYDNLASGTVANTPDPGSAILMGVEVLVIVSRKHSQFPMDVWHVGYMLHIPAVLFEKFGELRVTKASGPSEALIISEEHICDPVKRVDLCHVDQQFLLNLFIVCCQLLCTIIMHRPSECKQCVAHLEASVAVLLNCLETDLDDESRMNKGSFSSKEELKCACFLRRIYEEIEQKKDIFSRQCSLFLSSYIWVYSGYGPKRSGIRREVEEALRPGVYALIDACSVDDLQYLHTVFGEGPCRNTLASLLHDRKLTKFEGKV</sequence>
<dbReference type="Gramene" id="rna-AYBTSS11_LOCUS7047">
    <property type="protein sequence ID" value="CAJ1935686.1"/>
    <property type="gene ID" value="gene-AYBTSS11_LOCUS7047"/>
</dbReference>
<dbReference type="Proteomes" id="UP001189624">
    <property type="component" value="Chromosome 3"/>
</dbReference>
<keyword evidence="3" id="KW-1185">Reference proteome</keyword>
<dbReference type="PANTHER" id="PTHR15682:SF2">
    <property type="entry name" value="UNHEALTHY RIBOSOME BIOGENESIS PROTEIN 2 HOMOLOG"/>
    <property type="match status" value="1"/>
</dbReference>
<protein>
    <recommendedName>
        <fullName evidence="1">Nucleolar 27S pre-rRNA processing Urb2/Npa2 C-terminal domain-containing protein</fullName>
    </recommendedName>
</protein>
<dbReference type="InterPro" id="IPR018849">
    <property type="entry name" value="Urb2/Npa2_C"/>
</dbReference>
<proteinExistence type="predicted"/>
<feature type="domain" description="Nucleolar 27S pre-rRNA processing Urb2/Npa2 C-terminal" evidence="1">
    <location>
        <begin position="597"/>
        <end position="826"/>
    </location>
</feature>
<dbReference type="GO" id="GO:0005730">
    <property type="term" value="C:nucleolus"/>
    <property type="evidence" value="ECO:0007669"/>
    <property type="project" value="TreeGrafter"/>
</dbReference>
<evidence type="ECO:0000313" key="2">
    <source>
        <dbReference type="EMBL" id="CAJ1935686.1"/>
    </source>
</evidence>
<dbReference type="PANTHER" id="PTHR15682">
    <property type="entry name" value="UNHEALTHY RIBOSOME BIOGENESIS PROTEIN 2 HOMOLOG"/>
    <property type="match status" value="1"/>
</dbReference>
<gene>
    <name evidence="2" type="ORF">AYBTSS11_LOCUS7047</name>
</gene>